<sequence>MPSLIITVDLEDHAIPPDPPRVE</sequence>
<organism evidence="2">
    <name type="scientific">marine metagenome</name>
    <dbReference type="NCBI Taxonomy" id="408172"/>
    <lineage>
        <taxon>unclassified sequences</taxon>
        <taxon>metagenomes</taxon>
        <taxon>ecological metagenomes</taxon>
    </lineage>
</organism>
<feature type="non-terminal residue" evidence="2">
    <location>
        <position position="23"/>
    </location>
</feature>
<name>A0A381Y0S0_9ZZZZ</name>
<gene>
    <name evidence="2" type="ORF">METZ01_LOCUS123550</name>
</gene>
<accession>A0A381Y0S0</accession>
<reference evidence="2" key="1">
    <citation type="submission" date="2018-05" db="EMBL/GenBank/DDBJ databases">
        <authorList>
            <person name="Lanie J.A."/>
            <person name="Ng W.-L."/>
            <person name="Kazmierczak K.M."/>
            <person name="Andrzejewski T.M."/>
            <person name="Davidsen T.M."/>
            <person name="Wayne K.J."/>
            <person name="Tettelin H."/>
            <person name="Glass J.I."/>
            <person name="Rusch D."/>
            <person name="Podicherti R."/>
            <person name="Tsui H.-C.T."/>
            <person name="Winkler M.E."/>
        </authorList>
    </citation>
    <scope>NUCLEOTIDE SEQUENCE</scope>
</reference>
<evidence type="ECO:0000313" key="2">
    <source>
        <dbReference type="EMBL" id="SVA70696.1"/>
    </source>
</evidence>
<feature type="region of interest" description="Disordered" evidence="1">
    <location>
        <begin position="1"/>
        <end position="23"/>
    </location>
</feature>
<feature type="compositionally biased region" description="Basic and acidic residues" evidence="1">
    <location>
        <begin position="10"/>
        <end position="23"/>
    </location>
</feature>
<evidence type="ECO:0000256" key="1">
    <source>
        <dbReference type="SAM" id="MobiDB-lite"/>
    </source>
</evidence>
<proteinExistence type="predicted"/>
<protein>
    <submittedName>
        <fullName evidence="2">Uncharacterized protein</fullName>
    </submittedName>
</protein>
<dbReference type="AlphaFoldDB" id="A0A381Y0S0"/>
<dbReference type="EMBL" id="UINC01017111">
    <property type="protein sequence ID" value="SVA70696.1"/>
    <property type="molecule type" value="Genomic_DNA"/>
</dbReference>